<dbReference type="AlphaFoldDB" id="A0A919QEC8"/>
<evidence type="ECO:0000313" key="3">
    <source>
        <dbReference type="Proteomes" id="UP000640052"/>
    </source>
</evidence>
<proteinExistence type="predicted"/>
<organism evidence="2 3">
    <name type="scientific">Acrocarpospora phusangensis</name>
    <dbReference type="NCBI Taxonomy" id="1070424"/>
    <lineage>
        <taxon>Bacteria</taxon>
        <taxon>Bacillati</taxon>
        <taxon>Actinomycetota</taxon>
        <taxon>Actinomycetes</taxon>
        <taxon>Streptosporangiales</taxon>
        <taxon>Streptosporangiaceae</taxon>
        <taxon>Acrocarpospora</taxon>
    </lineage>
</organism>
<keyword evidence="1" id="KW-0812">Transmembrane</keyword>
<name>A0A919QEC8_9ACTN</name>
<evidence type="ECO:0000313" key="2">
    <source>
        <dbReference type="EMBL" id="GIH25815.1"/>
    </source>
</evidence>
<reference evidence="2" key="1">
    <citation type="submission" date="2021-01" db="EMBL/GenBank/DDBJ databases">
        <title>Whole genome shotgun sequence of Acrocarpospora phusangensis NBRC 108782.</title>
        <authorList>
            <person name="Komaki H."/>
            <person name="Tamura T."/>
        </authorList>
    </citation>
    <scope>NUCLEOTIDE SEQUENCE</scope>
    <source>
        <strain evidence="2">NBRC 108782</strain>
    </source>
</reference>
<gene>
    <name evidence="2" type="ORF">Aph01nite_41250</name>
</gene>
<dbReference type="EMBL" id="BOOA01000032">
    <property type="protein sequence ID" value="GIH25815.1"/>
    <property type="molecule type" value="Genomic_DNA"/>
</dbReference>
<comment type="caution">
    <text evidence="2">The sequence shown here is derived from an EMBL/GenBank/DDBJ whole genome shotgun (WGS) entry which is preliminary data.</text>
</comment>
<accession>A0A919QEC8</accession>
<keyword evidence="1" id="KW-0472">Membrane</keyword>
<evidence type="ECO:0000256" key="1">
    <source>
        <dbReference type="SAM" id="Phobius"/>
    </source>
</evidence>
<keyword evidence="1" id="KW-1133">Transmembrane helix</keyword>
<feature type="transmembrane region" description="Helical" evidence="1">
    <location>
        <begin position="39"/>
        <end position="62"/>
    </location>
</feature>
<sequence>MMLCAAAALILCALAPSIGVLLLAIIALGLTTVAGQILTPGWGAIAIAGMTLSCLALAIWAAGRRSALLVPEPR</sequence>
<protein>
    <submittedName>
        <fullName evidence="2">Uncharacterized protein</fullName>
    </submittedName>
</protein>
<dbReference type="RefSeq" id="WP_204042514.1">
    <property type="nucleotide sequence ID" value="NZ_BOOA01000032.1"/>
</dbReference>
<keyword evidence="3" id="KW-1185">Reference proteome</keyword>
<dbReference type="Proteomes" id="UP000640052">
    <property type="component" value="Unassembled WGS sequence"/>
</dbReference>